<organism evidence="2 3">
    <name type="scientific">Effrenium voratum</name>
    <dbReference type="NCBI Taxonomy" id="2562239"/>
    <lineage>
        <taxon>Eukaryota</taxon>
        <taxon>Sar</taxon>
        <taxon>Alveolata</taxon>
        <taxon>Dinophyceae</taxon>
        <taxon>Suessiales</taxon>
        <taxon>Symbiodiniaceae</taxon>
        <taxon>Effrenium</taxon>
    </lineage>
</organism>
<protein>
    <recommendedName>
        <fullName evidence="1">O-acyltransferase WSD1 C-terminal domain-containing protein</fullName>
    </recommendedName>
</protein>
<reference evidence="2" key="1">
    <citation type="submission" date="2023-08" db="EMBL/GenBank/DDBJ databases">
        <authorList>
            <person name="Chen Y."/>
            <person name="Shah S."/>
            <person name="Dougan E. K."/>
            <person name="Thang M."/>
            <person name="Chan C."/>
        </authorList>
    </citation>
    <scope>NUCLEOTIDE SEQUENCE</scope>
</reference>
<gene>
    <name evidence="2" type="ORF">EVOR1521_LOCUS27815</name>
</gene>
<dbReference type="EMBL" id="CAUJNA010003595">
    <property type="protein sequence ID" value="CAJ1405659.1"/>
    <property type="molecule type" value="Genomic_DNA"/>
</dbReference>
<dbReference type="InterPro" id="IPR045034">
    <property type="entry name" value="O-acyltransferase_WSD1-like"/>
</dbReference>
<feature type="domain" description="O-acyltransferase WSD1 C-terminal" evidence="1">
    <location>
        <begin position="347"/>
        <end position="488"/>
    </location>
</feature>
<keyword evidence="3" id="KW-1185">Reference proteome</keyword>
<dbReference type="PANTHER" id="PTHR31650">
    <property type="entry name" value="O-ACYLTRANSFERASE (WSD1-LIKE) FAMILY PROTEIN"/>
    <property type="match status" value="1"/>
</dbReference>
<evidence type="ECO:0000313" key="2">
    <source>
        <dbReference type="EMBL" id="CAJ1405659.1"/>
    </source>
</evidence>
<accession>A0AA36JH97</accession>
<proteinExistence type="predicted"/>
<dbReference type="InterPro" id="IPR023213">
    <property type="entry name" value="CAT-like_dom_sf"/>
</dbReference>
<dbReference type="GO" id="GO:0005886">
    <property type="term" value="C:plasma membrane"/>
    <property type="evidence" value="ECO:0007669"/>
    <property type="project" value="TreeGrafter"/>
</dbReference>
<dbReference type="GO" id="GO:0008374">
    <property type="term" value="F:O-acyltransferase activity"/>
    <property type="evidence" value="ECO:0007669"/>
    <property type="project" value="InterPro"/>
</dbReference>
<dbReference type="Pfam" id="PF06974">
    <property type="entry name" value="WS_DGAT_C"/>
    <property type="match status" value="1"/>
</dbReference>
<comment type="caution">
    <text evidence="2">The sequence shown here is derived from an EMBL/GenBank/DDBJ whole genome shotgun (WGS) entry which is preliminary data.</text>
</comment>
<evidence type="ECO:0000259" key="1">
    <source>
        <dbReference type="Pfam" id="PF06974"/>
    </source>
</evidence>
<name>A0AA36JH97_9DINO</name>
<dbReference type="InterPro" id="IPR009721">
    <property type="entry name" value="O-acyltransferase_WSD1_C"/>
</dbReference>
<dbReference type="Proteomes" id="UP001178507">
    <property type="component" value="Unassembled WGS sequence"/>
</dbReference>
<dbReference type="PANTHER" id="PTHR31650:SF1">
    <property type="entry name" value="WAX ESTER SYNTHASE_DIACYLGLYCEROL ACYLTRANSFERASE 4-RELATED"/>
    <property type="match status" value="1"/>
</dbReference>
<dbReference type="GO" id="GO:0019432">
    <property type="term" value="P:triglyceride biosynthetic process"/>
    <property type="evidence" value="ECO:0007669"/>
    <property type="project" value="TreeGrafter"/>
</dbReference>
<evidence type="ECO:0000313" key="3">
    <source>
        <dbReference type="Proteomes" id="UP001178507"/>
    </source>
</evidence>
<dbReference type="Gene3D" id="3.30.559.10">
    <property type="entry name" value="Chloramphenicol acetyltransferase-like domain"/>
    <property type="match status" value="1"/>
</dbReference>
<sequence length="494" mass="55684">MCETGEAVLKTLEALKDRLTSWLQDLRTMEDPAKREDSVRQTRASARYRRVLPRGISRAFLGQAYEAESWRVAASLKISCMLYFDAPLALEEVRAALKAQLETVARFRSKARGVKGKESRASMFVRLDDEEWAKALDSLVTVREDLKGEGAVENFVMDFYTARWDPDLPLWRAHVVNNLYDGRHLLVMVFDHSIGDGIALLQVLWQISGHSEPVPSRKPSAMPSRDSCLQGCCLQLKGIWKAFYGPFIGDQLPGDRPNLLKVKDPRTPGRRRAVYSSPSESMDKIKVIKSRIPNATVTDVLMALTGLTLQEYYRRYEPTTLQQVVRGNFPLNMHQENEDITDPRVYGNSFSQGLLTFPLHLDDPVEFMRDVKSQIDLIKVSPEPIVRYGLVRLLCQSSLSHSTVLKLLLDAFGKVTAMLSSVMGPTEEVQMFGQALKDLSFYAMPPLGVYIGILTYNGRVKVSITTDMEAETEPKRLGDCWEAAMDKLAEAAKR</sequence>
<dbReference type="AlphaFoldDB" id="A0AA36JH97"/>
<dbReference type="SUPFAM" id="SSF52777">
    <property type="entry name" value="CoA-dependent acyltransferases"/>
    <property type="match status" value="1"/>
</dbReference>